<dbReference type="Gene3D" id="2.130.10.10">
    <property type="entry name" value="YVTN repeat-like/Quinoprotein amine dehydrogenase"/>
    <property type="match status" value="1"/>
</dbReference>
<gene>
    <name evidence="2" type="ORF">NSCI0253_LOCUS47136</name>
</gene>
<dbReference type="InterPro" id="IPR001680">
    <property type="entry name" value="WD40_rpt"/>
</dbReference>
<evidence type="ECO:0000256" key="1">
    <source>
        <dbReference type="PROSITE-ProRule" id="PRU00221"/>
    </source>
</evidence>
<dbReference type="InterPro" id="IPR036322">
    <property type="entry name" value="WD40_repeat_dom_sf"/>
</dbReference>
<accession>A0A7S1B2D6</accession>
<keyword evidence="1" id="KW-0853">WD repeat</keyword>
<organism evidence="2">
    <name type="scientific">Noctiluca scintillans</name>
    <name type="common">Sea sparkle</name>
    <name type="synonym">Red tide dinoflagellate</name>
    <dbReference type="NCBI Taxonomy" id="2966"/>
    <lineage>
        <taxon>Eukaryota</taxon>
        <taxon>Sar</taxon>
        <taxon>Alveolata</taxon>
        <taxon>Dinophyceae</taxon>
        <taxon>Noctilucales</taxon>
        <taxon>Noctilucaceae</taxon>
        <taxon>Noctiluca</taxon>
    </lineage>
</organism>
<dbReference type="PROSITE" id="PS50082">
    <property type="entry name" value="WD_REPEATS_2"/>
    <property type="match status" value="1"/>
</dbReference>
<feature type="repeat" description="WD" evidence="1">
    <location>
        <begin position="254"/>
        <end position="294"/>
    </location>
</feature>
<dbReference type="SUPFAM" id="SSF50978">
    <property type="entry name" value="WD40 repeat-like"/>
    <property type="match status" value="1"/>
</dbReference>
<dbReference type="InterPro" id="IPR015943">
    <property type="entry name" value="WD40/YVTN_repeat-like_dom_sf"/>
</dbReference>
<sequence length="338" mass="38233">MAQAHRFGAGLRPFACRRSHHATGAFEEMPRCRFLFVADLGDPISCIHVNDIGCMAGTMLGKVWLFSFDSKQIEMLTAFSEEGIRGLFLDEESGLATISEGCRCWRRASPNMFTGNLNFRSLERRNTQNVKHVLQRGQLACILFPITSTVVDVVKQEHRQYPFRLFDFGSPQEVAPFDFDGESLIVVDRSRLARCPVYRIVQLESNEHVEVSSLPKGTSATQMKLWAKDFLVYVLGGSTLYVYDYKRTDLRFELRGHRAEITAIDAQDDVIIASLSLDAEVKLWNGHTGVCMRTVYVPEASFFMGFPYFLCVRDRSILISADEGVYLLELEAVEEAVP</sequence>
<protein>
    <submittedName>
        <fullName evidence="2">Uncharacterized protein</fullName>
    </submittedName>
</protein>
<name>A0A7S1B2D6_NOCSC</name>
<dbReference type="AlphaFoldDB" id="A0A7S1B2D6"/>
<reference evidence="2" key="1">
    <citation type="submission" date="2021-01" db="EMBL/GenBank/DDBJ databases">
        <authorList>
            <person name="Corre E."/>
            <person name="Pelletier E."/>
            <person name="Niang G."/>
            <person name="Scheremetjew M."/>
            <person name="Finn R."/>
            <person name="Kale V."/>
            <person name="Holt S."/>
            <person name="Cochrane G."/>
            <person name="Meng A."/>
            <person name="Brown T."/>
            <person name="Cohen L."/>
        </authorList>
    </citation>
    <scope>NUCLEOTIDE SEQUENCE</scope>
</reference>
<evidence type="ECO:0000313" key="2">
    <source>
        <dbReference type="EMBL" id="CAD8872779.1"/>
    </source>
</evidence>
<proteinExistence type="predicted"/>
<dbReference type="EMBL" id="HBFQ01066333">
    <property type="protein sequence ID" value="CAD8872779.1"/>
    <property type="molecule type" value="Transcribed_RNA"/>
</dbReference>